<sequence>MILVCIVYFYYAVKRSASQLTHSSQDNFSRVRRVEIAQEEAMGRLTPSEARQLLNDLDQEVDSQSNQSRRFFSADVSLARWTMFSVVALSVLGSVSLYQQLGYATEVAFTEDLRKQQLTPEKITRFLQYRSERYERIEDWYFLATDYMNANKYSEAVSAFEKALEKPSQNAQDHTALLVEYAQAIFYANDNQSSPKMLAVVEAILQQDPTQAIALDLKGVAAFSQQNYLGAVLAWQEAIRYSPRSVERLALLSDIAKARQRGRIDYQQVAPIITHQLAVKIEWDEGDRKWQPDDVLLVYAVIKGQKMPVAIQRIFPDDLNQPILLTNLDALMPTVTLAETETVDLMVKLSSIHDKDLTKGRIIGIKESLLINTKEIFAINVAL</sequence>
<dbReference type="InterPro" id="IPR019734">
    <property type="entry name" value="TPR_rpt"/>
</dbReference>
<proteinExistence type="predicted"/>
<evidence type="ECO:0000259" key="6">
    <source>
        <dbReference type="Pfam" id="PF23914"/>
    </source>
</evidence>
<evidence type="ECO:0000256" key="1">
    <source>
        <dbReference type="ARBA" id="ARBA00022737"/>
    </source>
</evidence>
<dbReference type="AlphaFoldDB" id="A0A3M8Q8J6"/>
<dbReference type="InterPro" id="IPR056412">
    <property type="entry name" value="Ig_CycH"/>
</dbReference>
<dbReference type="InterPro" id="IPR011990">
    <property type="entry name" value="TPR-like_helical_dom_sf"/>
</dbReference>
<evidence type="ECO:0000256" key="4">
    <source>
        <dbReference type="PROSITE-ProRule" id="PRU00339"/>
    </source>
</evidence>
<feature type="domain" description="Cytochrome c-type biogenesis protein H Ig-like" evidence="5">
    <location>
        <begin position="287"/>
        <end position="379"/>
    </location>
</feature>
<evidence type="ECO:0000313" key="8">
    <source>
        <dbReference type="Proteomes" id="UP000280507"/>
    </source>
</evidence>
<organism evidence="7 8">
    <name type="scientific">Marinomonas hwangdonensis</name>
    <dbReference type="NCBI Taxonomy" id="1053647"/>
    <lineage>
        <taxon>Bacteria</taxon>
        <taxon>Pseudomonadati</taxon>
        <taxon>Pseudomonadota</taxon>
        <taxon>Gammaproteobacteria</taxon>
        <taxon>Oceanospirillales</taxon>
        <taxon>Oceanospirillaceae</taxon>
        <taxon>Marinomonas</taxon>
    </lineage>
</organism>
<dbReference type="InterPro" id="IPR056413">
    <property type="entry name" value="TPR_CcmH_CycH"/>
</dbReference>
<evidence type="ECO:0000313" key="7">
    <source>
        <dbReference type="EMBL" id="RNF52396.1"/>
    </source>
</evidence>
<dbReference type="OrthoDB" id="9776053at2"/>
<dbReference type="PROSITE" id="PS50005">
    <property type="entry name" value="TPR"/>
    <property type="match status" value="1"/>
</dbReference>
<dbReference type="GO" id="GO:0017004">
    <property type="term" value="P:cytochrome complex assembly"/>
    <property type="evidence" value="ECO:0007669"/>
    <property type="project" value="UniProtKB-KW"/>
</dbReference>
<dbReference type="InterPro" id="IPR051263">
    <property type="entry name" value="C-type_cytochrome_biogenesis"/>
</dbReference>
<name>A0A3M8Q8J6_9GAMM</name>
<reference evidence="7 8" key="1">
    <citation type="journal article" date="2012" name="Int. J. Syst. Evol. Microbiol.">
        <title>Marinomonas hwangdonensis sp. nov., isolated from seawater.</title>
        <authorList>
            <person name="Jung Y.T."/>
            <person name="Oh T.K."/>
            <person name="Yoon J.H."/>
        </authorList>
    </citation>
    <scope>NUCLEOTIDE SEQUENCE [LARGE SCALE GENOMIC DNA]</scope>
    <source>
        <strain evidence="7 8">HDW-15</strain>
    </source>
</reference>
<dbReference type="PANTHER" id="PTHR47870:SF1">
    <property type="entry name" value="CYTOCHROME C-TYPE BIOGENESIS PROTEIN CCMH"/>
    <property type="match status" value="1"/>
</dbReference>
<protein>
    <submittedName>
        <fullName evidence="7">Uncharacterized protein</fullName>
    </submittedName>
</protein>
<dbReference type="Pfam" id="PF23914">
    <property type="entry name" value="TPR_CcmH_CycH"/>
    <property type="match status" value="1"/>
</dbReference>
<feature type="domain" description="Cytochrome c-type biogenesis protein H TPR" evidence="6">
    <location>
        <begin position="136"/>
        <end position="244"/>
    </location>
</feature>
<dbReference type="SMART" id="SM00028">
    <property type="entry name" value="TPR"/>
    <property type="match status" value="2"/>
</dbReference>
<evidence type="ECO:0000256" key="3">
    <source>
        <dbReference type="ARBA" id="ARBA00022803"/>
    </source>
</evidence>
<dbReference type="Pfam" id="PF23892">
    <property type="entry name" value="Ig_CycH"/>
    <property type="match status" value="1"/>
</dbReference>
<evidence type="ECO:0000256" key="2">
    <source>
        <dbReference type="ARBA" id="ARBA00022748"/>
    </source>
</evidence>
<dbReference type="Proteomes" id="UP000280507">
    <property type="component" value="Unassembled WGS sequence"/>
</dbReference>
<dbReference type="PANTHER" id="PTHR47870">
    <property type="entry name" value="CYTOCHROME C-TYPE BIOGENESIS PROTEIN CCMH"/>
    <property type="match status" value="1"/>
</dbReference>
<dbReference type="GO" id="GO:0005886">
    <property type="term" value="C:plasma membrane"/>
    <property type="evidence" value="ECO:0007669"/>
    <property type="project" value="TreeGrafter"/>
</dbReference>
<feature type="repeat" description="TPR" evidence="4">
    <location>
        <begin position="137"/>
        <end position="170"/>
    </location>
</feature>
<comment type="caution">
    <text evidence="7">The sequence shown here is derived from an EMBL/GenBank/DDBJ whole genome shotgun (WGS) entry which is preliminary data.</text>
</comment>
<dbReference type="EMBL" id="RIZG01000002">
    <property type="protein sequence ID" value="RNF52396.1"/>
    <property type="molecule type" value="Genomic_DNA"/>
</dbReference>
<dbReference type="SUPFAM" id="SSF48452">
    <property type="entry name" value="TPR-like"/>
    <property type="match status" value="1"/>
</dbReference>
<gene>
    <name evidence="7" type="ORF">EBI00_04780</name>
</gene>
<keyword evidence="2" id="KW-0201">Cytochrome c-type biogenesis</keyword>
<keyword evidence="8" id="KW-1185">Reference proteome</keyword>
<evidence type="ECO:0000259" key="5">
    <source>
        <dbReference type="Pfam" id="PF23892"/>
    </source>
</evidence>
<accession>A0A3M8Q8J6</accession>
<keyword evidence="3 4" id="KW-0802">TPR repeat</keyword>
<keyword evidence="1" id="KW-0677">Repeat</keyword>
<dbReference type="Gene3D" id="1.25.40.10">
    <property type="entry name" value="Tetratricopeptide repeat domain"/>
    <property type="match status" value="1"/>
</dbReference>